<gene>
    <name evidence="1" type="ORF">F4821DRAFT_236903</name>
</gene>
<sequence length="423" mass="46685">MSSTIRIAISGGGLAGASLFRALLDFVHLDVHIFESAPTFREAGIAIGFTRNAQAALELIGSWAPQCLERAGAVPMLGAHILLAQGPNSGSMVGEPGQTAESDRKRITSIVQRSAFLHELLANAPQERLHASKKLNDIHYDDDSLTLHFEDGTTHQCDILIGADGIHSTVRRYVLGKNDAALLPRNTGCWAVMALKPYAEAQASIGDGPVNIEDAREYIWIGDGTYAIHNLLDQGRQVQFVIAAYDKDAESSDRWYRSVSSEEMESLYQDWPPFLRKAVKELLCDKSEQPAIYLWEHPPARTYVSGPVCIMGDAAHATSPWQASGGGMSIEDTMILSTLLGSVKTPTEARKALDVYDKIRRPRTQRIVESSRGTGEIMTGRNPEFGLDLEKMRTGLLPRWDFILDLDMVGHRDEALEMLRKEE</sequence>
<accession>A0ACC0D2Q3</accession>
<evidence type="ECO:0000313" key="1">
    <source>
        <dbReference type="EMBL" id="KAI6087039.1"/>
    </source>
</evidence>
<reference evidence="1 2" key="1">
    <citation type="journal article" date="2022" name="New Phytol.">
        <title>Ecological generalism drives hyperdiversity of secondary metabolite gene clusters in xylarialean endophytes.</title>
        <authorList>
            <person name="Franco M.E.E."/>
            <person name="Wisecaver J.H."/>
            <person name="Arnold A.E."/>
            <person name="Ju Y.M."/>
            <person name="Slot J.C."/>
            <person name="Ahrendt S."/>
            <person name="Moore L.P."/>
            <person name="Eastman K.E."/>
            <person name="Scott K."/>
            <person name="Konkel Z."/>
            <person name="Mondo S.J."/>
            <person name="Kuo A."/>
            <person name="Hayes R.D."/>
            <person name="Haridas S."/>
            <person name="Andreopoulos B."/>
            <person name="Riley R."/>
            <person name="LaButti K."/>
            <person name="Pangilinan J."/>
            <person name="Lipzen A."/>
            <person name="Amirebrahimi M."/>
            <person name="Yan J."/>
            <person name="Adam C."/>
            <person name="Keymanesh K."/>
            <person name="Ng V."/>
            <person name="Louie K."/>
            <person name="Northen T."/>
            <person name="Drula E."/>
            <person name="Henrissat B."/>
            <person name="Hsieh H.M."/>
            <person name="Youens-Clark K."/>
            <person name="Lutzoni F."/>
            <person name="Miadlikowska J."/>
            <person name="Eastwood D.C."/>
            <person name="Hamelin R.C."/>
            <person name="Grigoriev I.V."/>
            <person name="U'Ren J.M."/>
        </authorList>
    </citation>
    <scope>NUCLEOTIDE SEQUENCE [LARGE SCALE GENOMIC DNA]</scope>
    <source>
        <strain evidence="1 2">ER1909</strain>
    </source>
</reference>
<keyword evidence="2" id="KW-1185">Reference proteome</keyword>
<proteinExistence type="predicted"/>
<dbReference type="EMBL" id="MU394310">
    <property type="protein sequence ID" value="KAI6087039.1"/>
    <property type="molecule type" value="Genomic_DNA"/>
</dbReference>
<name>A0ACC0D2Q3_9PEZI</name>
<protein>
    <submittedName>
        <fullName evidence="1">Salicylate hydroxylase</fullName>
    </submittedName>
</protein>
<comment type="caution">
    <text evidence="1">The sequence shown here is derived from an EMBL/GenBank/DDBJ whole genome shotgun (WGS) entry which is preliminary data.</text>
</comment>
<organism evidence="1 2">
    <name type="scientific">Hypoxylon rubiginosum</name>
    <dbReference type="NCBI Taxonomy" id="110542"/>
    <lineage>
        <taxon>Eukaryota</taxon>
        <taxon>Fungi</taxon>
        <taxon>Dikarya</taxon>
        <taxon>Ascomycota</taxon>
        <taxon>Pezizomycotina</taxon>
        <taxon>Sordariomycetes</taxon>
        <taxon>Xylariomycetidae</taxon>
        <taxon>Xylariales</taxon>
        <taxon>Hypoxylaceae</taxon>
        <taxon>Hypoxylon</taxon>
    </lineage>
</organism>
<evidence type="ECO:0000313" key="2">
    <source>
        <dbReference type="Proteomes" id="UP001497680"/>
    </source>
</evidence>
<dbReference type="Proteomes" id="UP001497680">
    <property type="component" value="Unassembled WGS sequence"/>
</dbReference>